<organism evidence="2 3">
    <name type="scientific">Armillaria solidipes</name>
    <dbReference type="NCBI Taxonomy" id="1076256"/>
    <lineage>
        <taxon>Eukaryota</taxon>
        <taxon>Fungi</taxon>
        <taxon>Dikarya</taxon>
        <taxon>Basidiomycota</taxon>
        <taxon>Agaricomycotina</taxon>
        <taxon>Agaricomycetes</taxon>
        <taxon>Agaricomycetidae</taxon>
        <taxon>Agaricales</taxon>
        <taxon>Marasmiineae</taxon>
        <taxon>Physalacriaceae</taxon>
        <taxon>Armillaria</taxon>
    </lineage>
</organism>
<keyword evidence="3" id="KW-1185">Reference proteome</keyword>
<evidence type="ECO:0000256" key="1">
    <source>
        <dbReference type="SAM" id="MobiDB-lite"/>
    </source>
</evidence>
<name>A0A2H3BY30_9AGAR</name>
<dbReference type="Proteomes" id="UP000218334">
    <property type="component" value="Unassembled WGS sequence"/>
</dbReference>
<evidence type="ECO:0000313" key="3">
    <source>
        <dbReference type="Proteomes" id="UP000218334"/>
    </source>
</evidence>
<evidence type="ECO:0000313" key="2">
    <source>
        <dbReference type="EMBL" id="PBK68803.1"/>
    </source>
</evidence>
<feature type="compositionally biased region" description="Basic and acidic residues" evidence="1">
    <location>
        <begin position="44"/>
        <end position="59"/>
    </location>
</feature>
<dbReference type="STRING" id="1076256.A0A2H3BY30"/>
<feature type="region of interest" description="Disordered" evidence="1">
    <location>
        <begin position="39"/>
        <end position="59"/>
    </location>
</feature>
<dbReference type="EMBL" id="KZ293431">
    <property type="protein sequence ID" value="PBK68803.1"/>
    <property type="molecule type" value="Genomic_DNA"/>
</dbReference>
<dbReference type="AlphaFoldDB" id="A0A2H3BY30"/>
<protein>
    <submittedName>
        <fullName evidence="2">Uncharacterized protein</fullName>
    </submittedName>
</protein>
<gene>
    <name evidence="2" type="ORF">ARMSODRAFT_1019387</name>
</gene>
<proteinExistence type="predicted"/>
<reference evidence="3" key="1">
    <citation type="journal article" date="2017" name="Nat. Ecol. Evol.">
        <title>Genome expansion and lineage-specific genetic innovations in the forest pathogenic fungi Armillaria.</title>
        <authorList>
            <person name="Sipos G."/>
            <person name="Prasanna A.N."/>
            <person name="Walter M.C."/>
            <person name="O'Connor E."/>
            <person name="Balint B."/>
            <person name="Krizsan K."/>
            <person name="Kiss B."/>
            <person name="Hess J."/>
            <person name="Varga T."/>
            <person name="Slot J."/>
            <person name="Riley R."/>
            <person name="Boka B."/>
            <person name="Rigling D."/>
            <person name="Barry K."/>
            <person name="Lee J."/>
            <person name="Mihaltcheva S."/>
            <person name="LaButti K."/>
            <person name="Lipzen A."/>
            <person name="Waldron R."/>
            <person name="Moloney N.M."/>
            <person name="Sperisen C."/>
            <person name="Kredics L."/>
            <person name="Vagvoelgyi C."/>
            <person name="Patrignani A."/>
            <person name="Fitzpatrick D."/>
            <person name="Nagy I."/>
            <person name="Doyle S."/>
            <person name="Anderson J.B."/>
            <person name="Grigoriev I.V."/>
            <person name="Gueldener U."/>
            <person name="Muensterkoetter M."/>
            <person name="Nagy L.G."/>
        </authorList>
    </citation>
    <scope>NUCLEOTIDE SEQUENCE [LARGE SCALE GENOMIC DNA]</scope>
    <source>
        <strain evidence="3">28-4</strain>
    </source>
</reference>
<accession>A0A2H3BY30</accession>
<sequence>MAPRTSKAMLDPGMLRKDAEIDDELALLWFLMERSKRTRTKKGLKSEMSRRKGRDGEEVGKEALDLKPIRTRRSFTAADKASSVLSLKIFHIRITTKFLKNRDAIVWCTELVRKSVLTLKLLCAMRARAGFFAN</sequence>